<dbReference type="OrthoDB" id="9809205at2"/>
<feature type="domain" description="ABC transporter" evidence="5">
    <location>
        <begin position="7"/>
        <end position="235"/>
    </location>
</feature>
<dbReference type="SMART" id="SM00382">
    <property type="entry name" value="AAA"/>
    <property type="match status" value="1"/>
</dbReference>
<reference evidence="6 7" key="1">
    <citation type="submission" date="2016-10" db="EMBL/GenBank/DDBJ databases">
        <authorList>
            <person name="de Groot N.N."/>
        </authorList>
    </citation>
    <scope>NUCLEOTIDE SEQUENCE [LARGE SCALE GENOMIC DNA]</scope>
    <source>
        <strain evidence="6 7">DSM 9179</strain>
    </source>
</reference>
<evidence type="ECO:0000259" key="5">
    <source>
        <dbReference type="PROSITE" id="PS50893"/>
    </source>
</evidence>
<comment type="similarity">
    <text evidence="1">Belongs to the ABC transporter superfamily.</text>
</comment>
<dbReference type="EMBL" id="FOJI01000017">
    <property type="protein sequence ID" value="SEW41516.1"/>
    <property type="molecule type" value="Genomic_DNA"/>
</dbReference>
<dbReference type="Proteomes" id="UP000199701">
    <property type="component" value="Unassembled WGS sequence"/>
</dbReference>
<evidence type="ECO:0000256" key="2">
    <source>
        <dbReference type="ARBA" id="ARBA00022448"/>
    </source>
</evidence>
<dbReference type="InterPro" id="IPR027417">
    <property type="entry name" value="P-loop_NTPase"/>
</dbReference>
<dbReference type="Pfam" id="PF00005">
    <property type="entry name" value="ABC_tran"/>
    <property type="match status" value="1"/>
</dbReference>
<dbReference type="InterPro" id="IPR003593">
    <property type="entry name" value="AAA+_ATPase"/>
</dbReference>
<dbReference type="InterPro" id="IPR017871">
    <property type="entry name" value="ABC_transporter-like_CS"/>
</dbReference>
<dbReference type="PANTHER" id="PTHR43335">
    <property type="entry name" value="ABC TRANSPORTER, ATP-BINDING PROTEIN"/>
    <property type="match status" value="1"/>
</dbReference>
<evidence type="ECO:0000256" key="4">
    <source>
        <dbReference type="ARBA" id="ARBA00022840"/>
    </source>
</evidence>
<dbReference type="SUPFAM" id="SSF52540">
    <property type="entry name" value="P-loop containing nucleoside triphosphate hydrolases"/>
    <property type="match status" value="1"/>
</dbReference>
<dbReference type="InterPro" id="IPR003439">
    <property type="entry name" value="ABC_transporter-like_ATP-bd"/>
</dbReference>
<evidence type="ECO:0000256" key="3">
    <source>
        <dbReference type="ARBA" id="ARBA00022741"/>
    </source>
</evidence>
<accession>A0A1I0RKZ6</accession>
<evidence type="ECO:0000256" key="1">
    <source>
        <dbReference type="ARBA" id="ARBA00005417"/>
    </source>
</evidence>
<keyword evidence="2" id="KW-0813">Transport</keyword>
<sequence>MNTYEVIRASQLTKKYGGVCALDHVDITVKQGEIYGLVGNNGAGKTTFLKMITGQSFPTSGELSILSKTEESEKNKARKRTGSIIETPSFYPKLTVEKNMEYYRIQRGIPGKDTVDNILTVVGLLDAKKKKFDTLSLGMKQRLGLALALMGEPEFLILDEPINGLDPTGIIEIRNLLLKLNREKNITILISSHILTELSNIATTYGFLDKGILIEQITAEKLSEKCNTYLDISVTDTKKYCALLETKLSCDNYKVMPENHIRIFDINKKMEDYSSLAVLNGIGLLSMEEKRIDLENYYMNLIESVNE</sequence>
<organism evidence="6 7">
    <name type="scientific">[Clostridium] fimetarium</name>
    <dbReference type="NCBI Taxonomy" id="99656"/>
    <lineage>
        <taxon>Bacteria</taxon>
        <taxon>Bacillati</taxon>
        <taxon>Bacillota</taxon>
        <taxon>Clostridia</taxon>
        <taxon>Lachnospirales</taxon>
        <taxon>Lachnospiraceae</taxon>
    </lineage>
</organism>
<dbReference type="PROSITE" id="PS00211">
    <property type="entry name" value="ABC_TRANSPORTER_1"/>
    <property type="match status" value="1"/>
</dbReference>
<dbReference type="GO" id="GO:0016887">
    <property type="term" value="F:ATP hydrolysis activity"/>
    <property type="evidence" value="ECO:0007669"/>
    <property type="project" value="InterPro"/>
</dbReference>
<dbReference type="RefSeq" id="WP_092456751.1">
    <property type="nucleotide sequence ID" value="NZ_FOJI01000017.1"/>
</dbReference>
<evidence type="ECO:0000313" key="6">
    <source>
        <dbReference type="EMBL" id="SEW41516.1"/>
    </source>
</evidence>
<dbReference type="GO" id="GO:0005524">
    <property type="term" value="F:ATP binding"/>
    <property type="evidence" value="ECO:0007669"/>
    <property type="project" value="UniProtKB-KW"/>
</dbReference>
<dbReference type="AlphaFoldDB" id="A0A1I0RKZ6"/>
<keyword evidence="3" id="KW-0547">Nucleotide-binding</keyword>
<gene>
    <name evidence="6" type="ORF">SAMN05421659_11763</name>
</gene>
<dbReference type="STRING" id="99656.SAMN05421659_11763"/>
<name>A0A1I0RKZ6_9FIRM</name>
<proteinExistence type="inferred from homology"/>
<dbReference type="Gene3D" id="3.40.50.300">
    <property type="entry name" value="P-loop containing nucleotide triphosphate hydrolases"/>
    <property type="match status" value="1"/>
</dbReference>
<keyword evidence="4 6" id="KW-0067">ATP-binding</keyword>
<dbReference type="PANTHER" id="PTHR43335:SF8">
    <property type="entry name" value="ABC TRANSPORTER, ATP-BINDING PROTEIN"/>
    <property type="match status" value="1"/>
</dbReference>
<evidence type="ECO:0000313" key="7">
    <source>
        <dbReference type="Proteomes" id="UP000199701"/>
    </source>
</evidence>
<protein>
    <submittedName>
        <fullName evidence="6">ABC-2 type transport system ATP-binding protein</fullName>
    </submittedName>
</protein>
<keyword evidence="7" id="KW-1185">Reference proteome</keyword>
<dbReference type="PROSITE" id="PS50893">
    <property type="entry name" value="ABC_TRANSPORTER_2"/>
    <property type="match status" value="1"/>
</dbReference>